<dbReference type="CDD" id="cd12087">
    <property type="entry name" value="TM_EGFR-like"/>
    <property type="match status" value="1"/>
</dbReference>
<dbReference type="Proteomes" id="UP000318582">
    <property type="component" value="Unassembled WGS sequence"/>
</dbReference>
<dbReference type="GO" id="GO:0016020">
    <property type="term" value="C:membrane"/>
    <property type="evidence" value="ECO:0007669"/>
    <property type="project" value="UniProtKB-SubCell"/>
</dbReference>
<evidence type="ECO:0000256" key="3">
    <source>
        <dbReference type="ARBA" id="ARBA00022989"/>
    </source>
</evidence>
<evidence type="ECO:0000313" key="9">
    <source>
        <dbReference type="Proteomes" id="UP000318582"/>
    </source>
</evidence>
<keyword evidence="3 6" id="KW-1133">Transmembrane helix</keyword>
<dbReference type="InterPro" id="IPR051694">
    <property type="entry name" value="Immunoregulatory_rcpt-like"/>
</dbReference>
<keyword evidence="4 6" id="KW-0472">Membrane</keyword>
<reference evidence="8 9" key="1">
    <citation type="journal article" date="2019" name="Sci. Rep.">
        <title>Comparative genomics of chytrid fungi reveal insights into the obligate biotrophic and pathogenic lifestyle of Synchytrium endobioticum.</title>
        <authorList>
            <person name="van de Vossenberg B.T.L.H."/>
            <person name="Warris S."/>
            <person name="Nguyen H.D.T."/>
            <person name="van Gent-Pelzer M.P.E."/>
            <person name="Joly D.L."/>
            <person name="van de Geest H.C."/>
            <person name="Bonants P.J.M."/>
            <person name="Smith D.S."/>
            <person name="Levesque C.A."/>
            <person name="van der Lee T.A.J."/>
        </authorList>
    </citation>
    <scope>NUCLEOTIDE SEQUENCE [LARGE SCALE GENOMIC DNA]</scope>
    <source>
        <strain evidence="8 9">CBS 809.83</strain>
    </source>
</reference>
<dbReference type="PANTHER" id="PTHR15549">
    <property type="entry name" value="PAIRED IMMUNOGLOBULIN-LIKE TYPE 2 RECEPTOR"/>
    <property type="match status" value="1"/>
</dbReference>
<name>A0A507E4T7_9FUNG</name>
<feature type="region of interest" description="Disordered" evidence="5">
    <location>
        <begin position="329"/>
        <end position="386"/>
    </location>
</feature>
<feature type="compositionally biased region" description="Polar residues" evidence="5">
    <location>
        <begin position="375"/>
        <end position="386"/>
    </location>
</feature>
<keyword evidence="9" id="KW-1185">Reference proteome</keyword>
<evidence type="ECO:0000256" key="2">
    <source>
        <dbReference type="ARBA" id="ARBA00022692"/>
    </source>
</evidence>
<dbReference type="EMBL" id="QEAQ01000033">
    <property type="protein sequence ID" value="TPX58731.1"/>
    <property type="molecule type" value="Genomic_DNA"/>
</dbReference>
<keyword evidence="2 6" id="KW-0812">Transmembrane</keyword>
<evidence type="ECO:0000256" key="4">
    <source>
        <dbReference type="ARBA" id="ARBA00023136"/>
    </source>
</evidence>
<dbReference type="GO" id="GO:0071944">
    <property type="term" value="C:cell periphery"/>
    <property type="evidence" value="ECO:0007669"/>
    <property type="project" value="UniProtKB-ARBA"/>
</dbReference>
<keyword evidence="7" id="KW-0732">Signal</keyword>
<sequence length="386" mass="41116">MVQSLFKLAVTGALAFAVVNAQDPASSAVAPKPTAAPANPSAGPECVPAADSSMCSAFVGQSIDLRMAREEAGPRWQWDLQSVVNIGSLDRALTSMMMPETTANKTDDMYNYFGCPNWEGSGWRYRLTSICGYLVTQSSKCPGNANQGMVCPAVWNASLTSGVAQFRNVTQCPAAKTTTVTTLFEFVNSFIVAPADQPCYTADLELNNCGFGNTPQEKDLAATFCKSNQAEPCCRDLNLPLSQLRPKQQAGSSTSITSPPTSTASASAEGASVSTDKASGVSVGLIAGIAAGGLVLALAVIITAFVCVRRRRQERELWQAHTKLVQKTNTPVFASPDPRASPTGSPRHYAPSPAEFAPAHPSPSYQQQQHHQHQGYNNDRYTPQGY</sequence>
<feature type="chain" id="PRO_5021370930" evidence="7">
    <location>
        <begin position="22"/>
        <end position="386"/>
    </location>
</feature>
<protein>
    <submittedName>
        <fullName evidence="8">Uncharacterized protein</fullName>
    </submittedName>
</protein>
<dbReference type="AlphaFoldDB" id="A0A507E4T7"/>
<dbReference type="STRING" id="109895.A0A507E4T7"/>
<evidence type="ECO:0000256" key="6">
    <source>
        <dbReference type="SAM" id="Phobius"/>
    </source>
</evidence>
<organism evidence="8 9">
    <name type="scientific">Powellomyces hirtus</name>
    <dbReference type="NCBI Taxonomy" id="109895"/>
    <lineage>
        <taxon>Eukaryota</taxon>
        <taxon>Fungi</taxon>
        <taxon>Fungi incertae sedis</taxon>
        <taxon>Chytridiomycota</taxon>
        <taxon>Chytridiomycota incertae sedis</taxon>
        <taxon>Chytridiomycetes</taxon>
        <taxon>Spizellomycetales</taxon>
        <taxon>Powellomycetaceae</taxon>
        <taxon>Powellomyces</taxon>
    </lineage>
</organism>
<gene>
    <name evidence="8" type="ORF">PhCBS80983_g02939</name>
</gene>
<feature type="region of interest" description="Disordered" evidence="5">
    <location>
        <begin position="248"/>
        <end position="273"/>
    </location>
</feature>
<comment type="caution">
    <text evidence="8">The sequence shown here is derived from an EMBL/GenBank/DDBJ whole genome shotgun (WGS) entry which is preliminary data.</text>
</comment>
<comment type="subcellular location">
    <subcellularLocation>
        <location evidence="1">Membrane</location>
        <topology evidence="1">Single-pass membrane protein</topology>
    </subcellularLocation>
</comment>
<evidence type="ECO:0000256" key="5">
    <source>
        <dbReference type="SAM" id="MobiDB-lite"/>
    </source>
</evidence>
<evidence type="ECO:0000313" key="8">
    <source>
        <dbReference type="EMBL" id="TPX58731.1"/>
    </source>
</evidence>
<feature type="signal peptide" evidence="7">
    <location>
        <begin position="1"/>
        <end position="21"/>
    </location>
</feature>
<proteinExistence type="predicted"/>
<feature type="transmembrane region" description="Helical" evidence="6">
    <location>
        <begin position="283"/>
        <end position="308"/>
    </location>
</feature>
<feature type="compositionally biased region" description="Low complexity" evidence="5">
    <location>
        <begin position="250"/>
        <end position="273"/>
    </location>
</feature>
<evidence type="ECO:0000256" key="7">
    <source>
        <dbReference type="SAM" id="SignalP"/>
    </source>
</evidence>
<evidence type="ECO:0000256" key="1">
    <source>
        <dbReference type="ARBA" id="ARBA00004167"/>
    </source>
</evidence>
<accession>A0A507E4T7</accession>